<keyword evidence="3" id="KW-1185">Reference proteome</keyword>
<feature type="region of interest" description="Disordered" evidence="1">
    <location>
        <begin position="68"/>
        <end position="100"/>
    </location>
</feature>
<reference evidence="2" key="1">
    <citation type="journal article" date="2009" name="Rice">
        <title>De Novo Next Generation Sequencing of Plant Genomes.</title>
        <authorList>
            <person name="Rounsley S."/>
            <person name="Marri P.R."/>
            <person name="Yu Y."/>
            <person name="He R."/>
            <person name="Sisneros N."/>
            <person name="Goicoechea J.L."/>
            <person name="Lee S.J."/>
            <person name="Angelova A."/>
            <person name="Kudrna D."/>
            <person name="Luo M."/>
            <person name="Affourtit J."/>
            <person name="Desany B."/>
            <person name="Knight J."/>
            <person name="Niazi F."/>
            <person name="Egholm M."/>
            <person name="Wing R.A."/>
        </authorList>
    </citation>
    <scope>NUCLEOTIDE SEQUENCE [LARGE SCALE GENOMIC DNA]</scope>
    <source>
        <strain evidence="2">cv. IRGC 105608</strain>
    </source>
</reference>
<dbReference type="PaxDb" id="65489-OBART12G14290.1"/>
<reference evidence="2" key="2">
    <citation type="submission" date="2015-03" db="UniProtKB">
        <authorList>
            <consortium name="EnsemblPlants"/>
        </authorList>
    </citation>
    <scope>IDENTIFICATION</scope>
</reference>
<dbReference type="HOGENOM" id="CLU_2310365_0_0_1"/>
<evidence type="ECO:0000313" key="3">
    <source>
        <dbReference type="Proteomes" id="UP000026960"/>
    </source>
</evidence>
<proteinExistence type="predicted"/>
<sequence>MCSEVLGIKSSAGHVAMEILPHEILEPESKLPHICEKRRGATTASTDNDAMEREAHCVRLTRGATGNVTVSNGKNDVMDGEKGKHGEKTVEYIENVKSSK</sequence>
<evidence type="ECO:0000313" key="2">
    <source>
        <dbReference type="EnsemblPlants" id="OBART12G14290.1"/>
    </source>
</evidence>
<dbReference type="Proteomes" id="UP000026960">
    <property type="component" value="Chromosome 12"/>
</dbReference>
<dbReference type="AlphaFoldDB" id="A0A0D3HV83"/>
<feature type="compositionally biased region" description="Basic and acidic residues" evidence="1">
    <location>
        <begin position="76"/>
        <end position="91"/>
    </location>
</feature>
<evidence type="ECO:0000256" key="1">
    <source>
        <dbReference type="SAM" id="MobiDB-lite"/>
    </source>
</evidence>
<accession>A0A0D3HV83</accession>
<protein>
    <submittedName>
        <fullName evidence="2">Uncharacterized protein</fullName>
    </submittedName>
</protein>
<name>A0A0D3HV83_9ORYZ</name>
<organism evidence="2">
    <name type="scientific">Oryza barthii</name>
    <dbReference type="NCBI Taxonomy" id="65489"/>
    <lineage>
        <taxon>Eukaryota</taxon>
        <taxon>Viridiplantae</taxon>
        <taxon>Streptophyta</taxon>
        <taxon>Embryophyta</taxon>
        <taxon>Tracheophyta</taxon>
        <taxon>Spermatophyta</taxon>
        <taxon>Magnoliopsida</taxon>
        <taxon>Liliopsida</taxon>
        <taxon>Poales</taxon>
        <taxon>Poaceae</taxon>
        <taxon>BOP clade</taxon>
        <taxon>Oryzoideae</taxon>
        <taxon>Oryzeae</taxon>
        <taxon>Oryzinae</taxon>
        <taxon>Oryza</taxon>
    </lineage>
</organism>
<dbReference type="Gramene" id="OBART12G14290.1">
    <property type="protein sequence ID" value="OBART12G14290.1"/>
    <property type="gene ID" value="OBART12G14290"/>
</dbReference>
<dbReference type="EnsemblPlants" id="OBART12G14290.1">
    <property type="protein sequence ID" value="OBART12G14290.1"/>
    <property type="gene ID" value="OBART12G14290"/>
</dbReference>